<reference evidence="2" key="1">
    <citation type="journal article" date="2012" name="PLoS Genet.">
        <title>The genomes of the fungal plant pathogens Cladosporium fulvum and Dothistroma septosporum reveal adaptation to different hosts and lifestyles but also signatures of common ancestry.</title>
        <authorList>
            <person name="de Wit P.J.G.M."/>
            <person name="van der Burgt A."/>
            <person name="Oekmen B."/>
            <person name="Stergiopoulos I."/>
            <person name="Abd-Elsalam K.A."/>
            <person name="Aerts A.L."/>
            <person name="Bahkali A.H."/>
            <person name="Beenen H.G."/>
            <person name="Chettri P."/>
            <person name="Cox M.P."/>
            <person name="Datema E."/>
            <person name="de Vries R.P."/>
            <person name="Dhillon B."/>
            <person name="Ganley A.R."/>
            <person name="Griffiths S.A."/>
            <person name="Guo Y."/>
            <person name="Hamelin R.C."/>
            <person name="Henrissat B."/>
            <person name="Kabir M.S."/>
            <person name="Jashni M.K."/>
            <person name="Kema G."/>
            <person name="Klaubauf S."/>
            <person name="Lapidus A."/>
            <person name="Levasseur A."/>
            <person name="Lindquist E."/>
            <person name="Mehrabi R."/>
            <person name="Ohm R.A."/>
            <person name="Owen T.J."/>
            <person name="Salamov A."/>
            <person name="Schwelm A."/>
            <person name="Schijlen E."/>
            <person name="Sun H."/>
            <person name="van den Burg H.A."/>
            <person name="van Ham R.C.H.J."/>
            <person name="Zhang S."/>
            <person name="Goodwin S.B."/>
            <person name="Grigoriev I.V."/>
            <person name="Collemare J."/>
            <person name="Bradshaw R.E."/>
        </authorList>
    </citation>
    <scope>NUCLEOTIDE SEQUENCE [LARGE SCALE GENOMIC DNA]</scope>
    <source>
        <strain evidence="2">NZE10 / CBS 128990</strain>
    </source>
</reference>
<dbReference type="Proteomes" id="UP000016933">
    <property type="component" value="Unassembled WGS sequence"/>
</dbReference>
<keyword evidence="2" id="KW-1185">Reference proteome</keyword>
<reference evidence="1 2" key="2">
    <citation type="journal article" date="2012" name="PLoS Pathog.">
        <title>Diverse lifestyles and strategies of plant pathogenesis encoded in the genomes of eighteen Dothideomycetes fungi.</title>
        <authorList>
            <person name="Ohm R.A."/>
            <person name="Feau N."/>
            <person name="Henrissat B."/>
            <person name="Schoch C.L."/>
            <person name="Horwitz B.A."/>
            <person name="Barry K.W."/>
            <person name="Condon B.J."/>
            <person name="Copeland A.C."/>
            <person name="Dhillon B."/>
            <person name="Glaser F."/>
            <person name="Hesse C.N."/>
            <person name="Kosti I."/>
            <person name="LaButti K."/>
            <person name="Lindquist E.A."/>
            <person name="Lucas S."/>
            <person name="Salamov A.A."/>
            <person name="Bradshaw R.E."/>
            <person name="Ciuffetti L."/>
            <person name="Hamelin R.C."/>
            <person name="Kema G.H.J."/>
            <person name="Lawrence C."/>
            <person name="Scott J.A."/>
            <person name="Spatafora J.W."/>
            <person name="Turgeon B.G."/>
            <person name="de Wit P.J.G.M."/>
            <person name="Zhong S."/>
            <person name="Goodwin S.B."/>
            <person name="Grigoriev I.V."/>
        </authorList>
    </citation>
    <scope>NUCLEOTIDE SEQUENCE [LARGE SCALE GENOMIC DNA]</scope>
    <source>
        <strain evidence="2">NZE10 / CBS 128990</strain>
    </source>
</reference>
<dbReference type="HOGENOM" id="CLU_1652108_0_0_1"/>
<accession>N1PPW3</accession>
<proteinExistence type="predicted"/>
<organism evidence="1 2">
    <name type="scientific">Dothistroma septosporum (strain NZE10 / CBS 128990)</name>
    <name type="common">Red band needle blight fungus</name>
    <name type="synonym">Mycosphaerella pini</name>
    <dbReference type="NCBI Taxonomy" id="675120"/>
    <lineage>
        <taxon>Eukaryota</taxon>
        <taxon>Fungi</taxon>
        <taxon>Dikarya</taxon>
        <taxon>Ascomycota</taxon>
        <taxon>Pezizomycotina</taxon>
        <taxon>Dothideomycetes</taxon>
        <taxon>Dothideomycetidae</taxon>
        <taxon>Mycosphaerellales</taxon>
        <taxon>Mycosphaerellaceae</taxon>
        <taxon>Dothistroma</taxon>
    </lineage>
</organism>
<sequence>MLAQCLIRKRHEDNQQNPTLCLLPQLPQANQHSISSPSHLELVLSYAATISLSLVQSPVTPLDIVNASKPPPLNTCRLIRKQCLPFYEEQLAARLQQLEQYIVHERHRYFELDTRKVTQIAQLRVRYEGNRQEAGLQRRAVVYEAEMKKASLIERAGRLV</sequence>
<evidence type="ECO:0008006" key="3">
    <source>
        <dbReference type="Google" id="ProtNLM"/>
    </source>
</evidence>
<evidence type="ECO:0000313" key="1">
    <source>
        <dbReference type="EMBL" id="EME44420.1"/>
    </source>
</evidence>
<protein>
    <recommendedName>
        <fullName evidence="3">Up-regulated during septation protein 1 domain-containing protein</fullName>
    </recommendedName>
</protein>
<dbReference type="EMBL" id="KB446539">
    <property type="protein sequence ID" value="EME44420.1"/>
    <property type="molecule type" value="Genomic_DNA"/>
</dbReference>
<dbReference type="AlphaFoldDB" id="N1PPW3"/>
<name>N1PPW3_DOTSN</name>
<gene>
    <name evidence="1" type="ORF">DOTSEDRAFT_24464</name>
</gene>
<evidence type="ECO:0000313" key="2">
    <source>
        <dbReference type="Proteomes" id="UP000016933"/>
    </source>
</evidence>